<dbReference type="EMBL" id="FOHX01000027">
    <property type="protein sequence ID" value="SEU46524.1"/>
    <property type="molecule type" value="Genomic_DNA"/>
</dbReference>
<dbReference type="Proteomes" id="UP000199361">
    <property type="component" value="Unassembled WGS sequence"/>
</dbReference>
<evidence type="ECO:0000313" key="2">
    <source>
        <dbReference type="Proteomes" id="UP000199361"/>
    </source>
</evidence>
<reference evidence="1 2" key="1">
    <citation type="submission" date="2016-10" db="EMBL/GenBank/DDBJ databases">
        <authorList>
            <person name="de Groot N.N."/>
        </authorList>
    </citation>
    <scope>NUCLEOTIDE SEQUENCE [LARGE SCALE GENOMIC DNA]</scope>
    <source>
        <strain evidence="1 2">CGMCC 4.5598</strain>
    </source>
</reference>
<proteinExistence type="predicted"/>
<protein>
    <submittedName>
        <fullName evidence="1">Uncharacterized protein</fullName>
    </submittedName>
</protein>
<sequence>MSAVTYVVTVDHDTAENVERAARDLDLYPEQVLAMLAGRVEVESGGRLALSGECDEGAEAR</sequence>
<keyword evidence="2" id="KW-1185">Reference proteome</keyword>
<evidence type="ECO:0000313" key="1">
    <source>
        <dbReference type="EMBL" id="SEU46524.1"/>
    </source>
</evidence>
<organism evidence="1 2">
    <name type="scientific">Nonomuraea wenchangensis</name>
    <dbReference type="NCBI Taxonomy" id="568860"/>
    <lineage>
        <taxon>Bacteria</taxon>
        <taxon>Bacillati</taxon>
        <taxon>Actinomycetota</taxon>
        <taxon>Actinomycetes</taxon>
        <taxon>Streptosporangiales</taxon>
        <taxon>Streptosporangiaceae</taxon>
        <taxon>Nonomuraea</taxon>
    </lineage>
</organism>
<name>A0A1I0LTU2_9ACTN</name>
<dbReference type="AlphaFoldDB" id="A0A1I0LTU2"/>
<dbReference type="RefSeq" id="WP_091094035.1">
    <property type="nucleotide sequence ID" value="NZ_FOHX01000027.1"/>
</dbReference>
<dbReference type="OrthoDB" id="9975223at2"/>
<accession>A0A1I0LTU2</accession>
<dbReference type="STRING" id="568860.SAMN05421811_12765"/>
<gene>
    <name evidence="1" type="ORF">SAMN05421811_12765</name>
</gene>